<dbReference type="Pfam" id="PF13682">
    <property type="entry name" value="CZB"/>
    <property type="match status" value="1"/>
</dbReference>
<dbReference type="Proteomes" id="UP000809440">
    <property type="component" value="Unassembled WGS sequence"/>
</dbReference>
<dbReference type="Proteomes" id="UP000755667">
    <property type="component" value="Unassembled WGS sequence"/>
</dbReference>
<comment type="caution">
    <text evidence="2">The sequence shown here is derived from an EMBL/GenBank/DDBJ whole genome shotgun (WGS) entry which is preliminary data.</text>
</comment>
<dbReference type="InterPro" id="IPR025991">
    <property type="entry name" value="Chemoreceptor_zinc-bind_dom"/>
</dbReference>
<sequence>MAPTDLYTQLNEAIGAHGAWKLRLRMAAQKGTSSEMIETAGDCHVCDFGRWLDSLPSHVRAQPEARQTIDLHAAFHTCAGRVAKIAAQGQKDTALAMLDHEFNDASNALKNAVVKWKLAAN</sequence>
<evidence type="ECO:0000313" key="5">
    <source>
        <dbReference type="Proteomes" id="UP000809440"/>
    </source>
</evidence>
<protein>
    <submittedName>
        <fullName evidence="2">CZB domain-containing protein</fullName>
    </submittedName>
</protein>
<dbReference type="AlphaFoldDB" id="A0A9Q2NVY7"/>
<accession>A0A9Q2NVY7</accession>
<dbReference type="GeneID" id="62640046"/>
<dbReference type="Gene3D" id="1.20.120.30">
    <property type="entry name" value="Aspartate receptor, ligand-binding domain"/>
    <property type="match status" value="1"/>
</dbReference>
<evidence type="ECO:0000313" key="2">
    <source>
        <dbReference type="EMBL" id="MBM2410881.1"/>
    </source>
</evidence>
<dbReference type="EMBL" id="JAFBXE010000001">
    <property type="protein sequence ID" value="MBM2410881.1"/>
    <property type="molecule type" value="Genomic_DNA"/>
</dbReference>
<reference evidence="2 5" key="1">
    <citation type="submission" date="2021-01" db="EMBL/GenBank/DDBJ databases">
        <title>Diatom-associated Roseobacters Show Island Model of Population Structure.</title>
        <authorList>
            <person name="Qu L."/>
            <person name="Feng X."/>
            <person name="Chen Y."/>
            <person name="Li L."/>
            <person name="Wang X."/>
            <person name="Hu Z."/>
            <person name="Wang H."/>
            <person name="Luo H."/>
        </authorList>
    </citation>
    <scope>NUCLEOTIDE SEQUENCE</scope>
    <source>
        <strain evidence="3 5">CC28-63</strain>
        <strain evidence="2">CC28-69</strain>
    </source>
</reference>
<proteinExistence type="predicted"/>
<keyword evidence="5" id="KW-1185">Reference proteome</keyword>
<evidence type="ECO:0000313" key="4">
    <source>
        <dbReference type="Proteomes" id="UP000755667"/>
    </source>
</evidence>
<evidence type="ECO:0000259" key="1">
    <source>
        <dbReference type="Pfam" id="PF13682"/>
    </source>
</evidence>
<feature type="domain" description="Chemoreceptor zinc-binding" evidence="1">
    <location>
        <begin position="17"/>
        <end position="82"/>
    </location>
</feature>
<dbReference type="OrthoDB" id="7508312at2"/>
<dbReference type="RefSeq" id="WP_085628316.1">
    <property type="nucleotide sequence ID" value="NZ_JAFBWU010000001.1"/>
</dbReference>
<evidence type="ECO:0000313" key="3">
    <source>
        <dbReference type="EMBL" id="MBM2415548.1"/>
    </source>
</evidence>
<dbReference type="EMBL" id="JAFBXF010000001">
    <property type="protein sequence ID" value="MBM2415548.1"/>
    <property type="molecule type" value="Genomic_DNA"/>
</dbReference>
<organism evidence="2 4">
    <name type="scientific">Marivita cryptomonadis</name>
    <dbReference type="NCBI Taxonomy" id="505252"/>
    <lineage>
        <taxon>Bacteria</taxon>
        <taxon>Pseudomonadati</taxon>
        <taxon>Pseudomonadota</taxon>
        <taxon>Alphaproteobacteria</taxon>
        <taxon>Rhodobacterales</taxon>
        <taxon>Roseobacteraceae</taxon>
        <taxon>Marivita</taxon>
    </lineage>
</organism>
<gene>
    <name evidence="2" type="ORF">JQX41_01075</name>
    <name evidence="3" type="ORF">JQX48_01075</name>
</gene>
<name>A0A9Q2NVY7_9RHOB</name>